<evidence type="ECO:0000313" key="1">
    <source>
        <dbReference type="EMBL" id="KLY43160.1"/>
    </source>
</evidence>
<accession>A0ABR5GL54</accession>
<dbReference type="RefSeq" id="WP_003846417.1">
    <property type="nucleotide sequence ID" value="NZ_JAKWGX010000115.1"/>
</dbReference>
<protein>
    <submittedName>
        <fullName evidence="1">Uncharacterized protein</fullName>
    </submittedName>
</protein>
<reference evidence="1 2" key="1">
    <citation type="submission" date="2015-06" db="EMBL/GenBank/DDBJ databases">
        <title>The Genome Sequence of None.</title>
        <authorList>
            <consortium name="The Broad Institute Genomics Platform"/>
            <consortium name="The Broad Institute Genome Sequencing Center for Infectious Disease"/>
            <person name="Earl A.M."/>
            <person name="Onderdonk A.B."/>
            <person name="Kirby J."/>
            <person name="Ferraro M.J."/>
            <person name="Huang S."/>
            <person name="Spencer M."/>
            <person name="Fodor A."/>
            <person name="Hooper D."/>
            <person name="Dekker J."/>
            <person name="O'Brien T."/>
            <person name="Quan V."/>
            <person name="Gombosev A."/>
            <person name="Delaney M."/>
            <person name="DuBois A."/>
            <person name="Ernst C."/>
            <person name="Kim D.S."/>
            <person name="Rossman W."/>
            <person name="Gohs F."/>
            <person name="Petruso H."/>
            <person name="Nozar T."/>
            <person name="Mougeot F."/>
            <person name="Manson-McGuire A."/>
            <person name="Young S."/>
            <person name="Abouelleil A."/>
            <person name="Cao P."/>
            <person name="Chapman S.B."/>
            <person name="Griggs A."/>
            <person name="Priest M."/>
            <person name="Shea T."/>
            <person name="Wortman I."/>
            <person name="Wortman J.R."/>
            <person name="Nusbaum C."/>
            <person name="Birren B."/>
        </authorList>
    </citation>
    <scope>NUCLEOTIDE SEQUENCE [LARGE SCALE GENOMIC DNA]</scope>
    <source>
        <strain evidence="1 2">MGH87</strain>
    </source>
</reference>
<sequence>MFLLNNKSRVLKYKNDVLTVNPQMIEMVAQYAGCEVSDVIKAMETYFPDESPEQKPTIDDLIARKVKDSTK</sequence>
<gene>
    <name evidence="1" type="ORF">SK91_00084</name>
</gene>
<evidence type="ECO:0000313" key="2">
    <source>
        <dbReference type="Proteomes" id="UP000036305"/>
    </source>
</evidence>
<dbReference type="Proteomes" id="UP000036305">
    <property type="component" value="Unassembled WGS sequence"/>
</dbReference>
<proteinExistence type="predicted"/>
<keyword evidence="2" id="KW-1185">Reference proteome</keyword>
<dbReference type="EMBL" id="LEUS01000001">
    <property type="protein sequence ID" value="KLY43160.1"/>
    <property type="molecule type" value="Genomic_DNA"/>
</dbReference>
<comment type="caution">
    <text evidence="1">The sequence shown here is derived from an EMBL/GenBank/DDBJ whole genome shotgun (WGS) entry which is preliminary data.</text>
</comment>
<name>A0ABR5GL54_9ENTR</name>
<organism evidence="1 2">
    <name type="scientific">Klebsiella michiganensis</name>
    <dbReference type="NCBI Taxonomy" id="1134687"/>
    <lineage>
        <taxon>Bacteria</taxon>
        <taxon>Pseudomonadati</taxon>
        <taxon>Pseudomonadota</taxon>
        <taxon>Gammaproteobacteria</taxon>
        <taxon>Enterobacterales</taxon>
        <taxon>Enterobacteriaceae</taxon>
        <taxon>Klebsiella/Raoultella group</taxon>
        <taxon>Klebsiella</taxon>
    </lineage>
</organism>